<evidence type="ECO:0000256" key="5">
    <source>
        <dbReference type="ARBA" id="ARBA00023242"/>
    </source>
</evidence>
<dbReference type="Proteomes" id="UP001165063">
    <property type="component" value="Unassembled WGS sequence"/>
</dbReference>
<dbReference type="InterPro" id="IPR003021">
    <property type="entry name" value="Rad1_Rec1_Rad17"/>
</dbReference>
<dbReference type="EMBL" id="BSXU01005801">
    <property type="protein sequence ID" value="GMG55595.1"/>
    <property type="molecule type" value="Genomic_DNA"/>
</dbReference>
<dbReference type="OrthoDB" id="337581at2759"/>
<accession>A0A9W6YZ26</accession>
<dbReference type="GO" id="GO:0006281">
    <property type="term" value="P:DNA repair"/>
    <property type="evidence" value="ECO:0007669"/>
    <property type="project" value="UniProtKB-KW"/>
</dbReference>
<feature type="compositionally biased region" description="Acidic residues" evidence="6">
    <location>
        <begin position="143"/>
        <end position="154"/>
    </location>
</feature>
<comment type="caution">
    <text evidence="7">The sequence shown here is derived from an EMBL/GenBank/DDBJ whole genome shotgun (WGS) entry which is preliminary data.</text>
</comment>
<feature type="region of interest" description="Disordered" evidence="6">
    <location>
        <begin position="476"/>
        <end position="507"/>
    </location>
</feature>
<reference evidence="7" key="1">
    <citation type="submission" date="2023-04" db="EMBL/GenBank/DDBJ databases">
        <title>Ambrosiozyma monospora NBRC 1965.</title>
        <authorList>
            <person name="Ichikawa N."/>
            <person name="Sato H."/>
            <person name="Tonouchi N."/>
        </authorList>
    </citation>
    <scope>NUCLEOTIDE SEQUENCE</scope>
    <source>
        <strain evidence="7">NBRC 1965</strain>
    </source>
</reference>
<evidence type="ECO:0000256" key="3">
    <source>
        <dbReference type="ARBA" id="ARBA00022763"/>
    </source>
</evidence>
<evidence type="ECO:0000256" key="6">
    <source>
        <dbReference type="SAM" id="MobiDB-lite"/>
    </source>
</evidence>
<feature type="region of interest" description="Disordered" evidence="6">
    <location>
        <begin position="122"/>
        <end position="154"/>
    </location>
</feature>
<dbReference type="GO" id="GO:0030896">
    <property type="term" value="C:checkpoint clamp complex"/>
    <property type="evidence" value="ECO:0007669"/>
    <property type="project" value="TreeGrafter"/>
</dbReference>
<dbReference type="Gene3D" id="3.70.10.10">
    <property type="match status" value="1"/>
</dbReference>
<dbReference type="PANTHER" id="PTHR10870">
    <property type="entry name" value="CELL CYCLE CHECKPOINT PROTEIN RAD1"/>
    <property type="match status" value="1"/>
</dbReference>
<feature type="compositionally biased region" description="Basic and acidic residues" evidence="6">
    <location>
        <begin position="20"/>
        <end position="29"/>
    </location>
</feature>
<evidence type="ECO:0000313" key="8">
    <source>
        <dbReference type="Proteomes" id="UP001165063"/>
    </source>
</evidence>
<sequence>MSKDEDEEDETEPESDDEEGQRRYKERKEFIHLQRQKHKEEQRRQMEDSQFLPVNLDLKSFLETINIHLPSEKEGPEAKVKCILSYQGDGYPFLLTFEDELIIEKCELHTLMIEERERESMAVTKKQKKNGRHLKNDNYGLDNDMDLEDGSPDEEDYDASFVDSSIFQIDLSKIIFDTVLQKSVLFDVGKDMADLHTSEFVIYCSNEEKFHSRRPVTRNENKKPRMLLFISRSSDEALGFSKILIPDRSRYLRKLDIFVPERHLIYEPEPDVDEDEDNDAMIKNNKENYPRKPIQHREPIDVLKMIPRKTNVSSFYDFTYFAKATKAFKLAKSVKIRKDLNGITSFSILIDPDLLFEDHCSKLLQGTNIEFITLETVAIEERLSISAVPGETSDYRFLDNQVNKALLKHGYHNPGVEQMIEDDENIKVIKITGDGQVTTIDDYFKQASPPPPPAAAAAVPDYQCFDIPDDVPVPVGNGNGNGSGTTVQDPAHPTTMPPPTAIHKNYK</sequence>
<keyword evidence="3" id="KW-0227">DNA damage</keyword>
<protein>
    <submittedName>
        <fullName evidence="7">Unnamed protein product</fullName>
    </submittedName>
</protein>
<dbReference type="GO" id="GO:0000077">
    <property type="term" value="P:DNA damage checkpoint signaling"/>
    <property type="evidence" value="ECO:0007669"/>
    <property type="project" value="InterPro"/>
</dbReference>
<evidence type="ECO:0000313" key="7">
    <source>
        <dbReference type="EMBL" id="GMG55595.1"/>
    </source>
</evidence>
<name>A0A9W6YZ26_AMBMO</name>
<gene>
    <name evidence="7" type="ORF">Amon01_000766800</name>
</gene>
<comment type="similarity">
    <text evidence="2">Belongs to the rad1 family.</text>
</comment>
<keyword evidence="5" id="KW-0539">Nucleus</keyword>
<evidence type="ECO:0000256" key="1">
    <source>
        <dbReference type="ARBA" id="ARBA00004123"/>
    </source>
</evidence>
<organism evidence="7 8">
    <name type="scientific">Ambrosiozyma monospora</name>
    <name type="common">Yeast</name>
    <name type="synonym">Endomycopsis monosporus</name>
    <dbReference type="NCBI Taxonomy" id="43982"/>
    <lineage>
        <taxon>Eukaryota</taxon>
        <taxon>Fungi</taxon>
        <taxon>Dikarya</taxon>
        <taxon>Ascomycota</taxon>
        <taxon>Saccharomycotina</taxon>
        <taxon>Pichiomycetes</taxon>
        <taxon>Pichiales</taxon>
        <taxon>Pichiaceae</taxon>
        <taxon>Ambrosiozyma</taxon>
    </lineage>
</organism>
<comment type="subcellular location">
    <subcellularLocation>
        <location evidence="1">Nucleus</location>
    </subcellularLocation>
</comment>
<feature type="region of interest" description="Disordered" evidence="6">
    <location>
        <begin position="1"/>
        <end position="29"/>
    </location>
</feature>
<proteinExistence type="inferred from homology"/>
<evidence type="ECO:0000256" key="4">
    <source>
        <dbReference type="ARBA" id="ARBA00023204"/>
    </source>
</evidence>
<dbReference type="PANTHER" id="PTHR10870:SF0">
    <property type="entry name" value="CELL CYCLE CHECKPOINT PROTEIN RAD1"/>
    <property type="match status" value="1"/>
</dbReference>
<evidence type="ECO:0000256" key="2">
    <source>
        <dbReference type="ARBA" id="ARBA00010991"/>
    </source>
</evidence>
<dbReference type="Pfam" id="PF02144">
    <property type="entry name" value="Rad1"/>
    <property type="match status" value="1"/>
</dbReference>
<dbReference type="AlphaFoldDB" id="A0A9W6YZ26"/>
<keyword evidence="4" id="KW-0234">DNA repair</keyword>
<keyword evidence="8" id="KW-1185">Reference proteome</keyword>
<feature type="compositionally biased region" description="Acidic residues" evidence="6">
    <location>
        <begin position="1"/>
        <end position="19"/>
    </location>
</feature>